<evidence type="ECO:0000313" key="1">
    <source>
        <dbReference type="EMBL" id="TFK61601.1"/>
    </source>
</evidence>
<sequence>MPNHKLEISRRWSDMEPSAGRDSTSTKGINLHTTKCDRIQQENRERRRGDKMRN</sequence>
<organism evidence="1 2">
    <name type="scientific">Pluteus cervinus</name>
    <dbReference type="NCBI Taxonomy" id="181527"/>
    <lineage>
        <taxon>Eukaryota</taxon>
        <taxon>Fungi</taxon>
        <taxon>Dikarya</taxon>
        <taxon>Basidiomycota</taxon>
        <taxon>Agaricomycotina</taxon>
        <taxon>Agaricomycetes</taxon>
        <taxon>Agaricomycetidae</taxon>
        <taxon>Agaricales</taxon>
        <taxon>Pluteineae</taxon>
        <taxon>Pluteaceae</taxon>
        <taxon>Pluteus</taxon>
    </lineage>
</organism>
<accession>A0ACD3A7S5</accession>
<name>A0ACD3A7S5_9AGAR</name>
<feature type="non-terminal residue" evidence="1">
    <location>
        <position position="54"/>
    </location>
</feature>
<protein>
    <submittedName>
        <fullName evidence="1">Uncharacterized protein</fullName>
    </submittedName>
</protein>
<keyword evidence="2" id="KW-1185">Reference proteome</keyword>
<dbReference type="EMBL" id="ML208644">
    <property type="protein sequence ID" value="TFK61601.1"/>
    <property type="molecule type" value="Genomic_DNA"/>
</dbReference>
<reference evidence="1 2" key="1">
    <citation type="journal article" date="2019" name="Nat. Ecol. Evol.">
        <title>Megaphylogeny resolves global patterns of mushroom evolution.</title>
        <authorList>
            <person name="Varga T."/>
            <person name="Krizsan K."/>
            <person name="Foldi C."/>
            <person name="Dima B."/>
            <person name="Sanchez-Garcia M."/>
            <person name="Sanchez-Ramirez S."/>
            <person name="Szollosi G.J."/>
            <person name="Szarkandi J.G."/>
            <person name="Papp V."/>
            <person name="Albert L."/>
            <person name="Andreopoulos W."/>
            <person name="Angelini C."/>
            <person name="Antonin V."/>
            <person name="Barry K.W."/>
            <person name="Bougher N.L."/>
            <person name="Buchanan P."/>
            <person name="Buyck B."/>
            <person name="Bense V."/>
            <person name="Catcheside P."/>
            <person name="Chovatia M."/>
            <person name="Cooper J."/>
            <person name="Damon W."/>
            <person name="Desjardin D."/>
            <person name="Finy P."/>
            <person name="Geml J."/>
            <person name="Haridas S."/>
            <person name="Hughes K."/>
            <person name="Justo A."/>
            <person name="Karasinski D."/>
            <person name="Kautmanova I."/>
            <person name="Kiss B."/>
            <person name="Kocsube S."/>
            <person name="Kotiranta H."/>
            <person name="LaButti K.M."/>
            <person name="Lechner B.E."/>
            <person name="Liimatainen K."/>
            <person name="Lipzen A."/>
            <person name="Lukacs Z."/>
            <person name="Mihaltcheva S."/>
            <person name="Morgado L.N."/>
            <person name="Niskanen T."/>
            <person name="Noordeloos M.E."/>
            <person name="Ohm R.A."/>
            <person name="Ortiz-Santana B."/>
            <person name="Ovrebo C."/>
            <person name="Racz N."/>
            <person name="Riley R."/>
            <person name="Savchenko A."/>
            <person name="Shiryaev A."/>
            <person name="Soop K."/>
            <person name="Spirin V."/>
            <person name="Szebenyi C."/>
            <person name="Tomsovsky M."/>
            <person name="Tulloss R.E."/>
            <person name="Uehling J."/>
            <person name="Grigoriev I.V."/>
            <person name="Vagvolgyi C."/>
            <person name="Papp T."/>
            <person name="Martin F.M."/>
            <person name="Miettinen O."/>
            <person name="Hibbett D.S."/>
            <person name="Nagy L.G."/>
        </authorList>
    </citation>
    <scope>NUCLEOTIDE SEQUENCE [LARGE SCALE GENOMIC DNA]</scope>
    <source>
        <strain evidence="1 2">NL-1719</strain>
    </source>
</reference>
<dbReference type="Proteomes" id="UP000308600">
    <property type="component" value="Unassembled WGS sequence"/>
</dbReference>
<proteinExistence type="predicted"/>
<evidence type="ECO:0000313" key="2">
    <source>
        <dbReference type="Proteomes" id="UP000308600"/>
    </source>
</evidence>
<gene>
    <name evidence="1" type="ORF">BDN72DRAFT_849518</name>
</gene>